<evidence type="ECO:0000256" key="1">
    <source>
        <dbReference type="SAM" id="MobiDB-lite"/>
    </source>
</evidence>
<name>A0A9P1N7B3_9PELO</name>
<evidence type="ECO:0000313" key="2">
    <source>
        <dbReference type="EMBL" id="CAI5453803.1"/>
    </source>
</evidence>
<reference evidence="2" key="1">
    <citation type="submission" date="2022-11" db="EMBL/GenBank/DDBJ databases">
        <authorList>
            <person name="Kikuchi T."/>
        </authorList>
    </citation>
    <scope>NUCLEOTIDE SEQUENCE</scope>
    <source>
        <strain evidence="2">PS1010</strain>
    </source>
</reference>
<feature type="compositionally biased region" description="Polar residues" evidence="1">
    <location>
        <begin position="447"/>
        <end position="493"/>
    </location>
</feature>
<feature type="region of interest" description="Disordered" evidence="1">
    <location>
        <begin position="447"/>
        <end position="522"/>
    </location>
</feature>
<feature type="region of interest" description="Disordered" evidence="1">
    <location>
        <begin position="324"/>
        <end position="381"/>
    </location>
</feature>
<gene>
    <name evidence="2" type="ORF">CAMP_LOCUS16440</name>
</gene>
<proteinExistence type="predicted"/>
<evidence type="ECO:0000313" key="3">
    <source>
        <dbReference type="Proteomes" id="UP001152747"/>
    </source>
</evidence>
<feature type="compositionally biased region" description="Low complexity" evidence="1">
    <location>
        <begin position="364"/>
        <end position="381"/>
    </location>
</feature>
<dbReference type="AlphaFoldDB" id="A0A9P1N7B3"/>
<accession>A0A9P1N7B3</accession>
<sequence>MPPASSMTQKKKRGQNVVEIKKIQKSSIPHCIFCNSRETQTLTESRRLIGDELTTNRDQATNRLPICPKKNAKNISKKPQKLPEVDKLAIELEKKKQLKKYDIWKMTKEVFVEESSNIWDNMDLPREEFAQKFCAADILKDLQNSKIGYANFLIFIDDFKTCYANVDKLLKKRKCVKKTMKTIMKNGHSLGFNSLIFCEHFNSRFFYPIVGESMTRHRLNIHYLITQMFVDCPEEWRVFQNQLDEKEFKCLMSSFLCILIQSVVGSVRKKVIFEIDENGIFSGSSSRKTQLKIKNPQRDCVETPAFFEESSANVVGILHPISSSSQNRSYSDDLGSNSWRQNDVEPESFSNNSTTTLKKKSKKLSTNSVESQVSYEESSENSALKIVKKSKKFSEKTPSQILPIPSLNQEVQENHAWGANPWHQSTVQMEVETKPDIEKLNNQIFGSSSKTSATNLKNKSTKTQGISGCSLQKSSENTESPISSNSANQQIQESDLETKAENLAVQDLPGEETNSNRDVKKTRKENFQSFAVF</sequence>
<comment type="caution">
    <text evidence="2">The sequence shown here is derived from an EMBL/GenBank/DDBJ whole genome shotgun (WGS) entry which is preliminary data.</text>
</comment>
<dbReference type="EMBL" id="CANHGI010000005">
    <property type="protein sequence ID" value="CAI5453803.1"/>
    <property type="molecule type" value="Genomic_DNA"/>
</dbReference>
<keyword evidence="3" id="KW-1185">Reference proteome</keyword>
<organism evidence="2 3">
    <name type="scientific">Caenorhabditis angaria</name>
    <dbReference type="NCBI Taxonomy" id="860376"/>
    <lineage>
        <taxon>Eukaryota</taxon>
        <taxon>Metazoa</taxon>
        <taxon>Ecdysozoa</taxon>
        <taxon>Nematoda</taxon>
        <taxon>Chromadorea</taxon>
        <taxon>Rhabditida</taxon>
        <taxon>Rhabditina</taxon>
        <taxon>Rhabditomorpha</taxon>
        <taxon>Rhabditoidea</taxon>
        <taxon>Rhabditidae</taxon>
        <taxon>Peloderinae</taxon>
        <taxon>Caenorhabditis</taxon>
    </lineage>
</organism>
<protein>
    <submittedName>
        <fullName evidence="2">Uncharacterized protein</fullName>
    </submittedName>
</protein>
<dbReference type="Proteomes" id="UP001152747">
    <property type="component" value="Unassembled WGS sequence"/>
</dbReference>